<keyword evidence="2" id="KW-0812">Transmembrane</keyword>
<organism evidence="3 4">
    <name type="scientific">Rhizoctonia solani</name>
    <dbReference type="NCBI Taxonomy" id="456999"/>
    <lineage>
        <taxon>Eukaryota</taxon>
        <taxon>Fungi</taxon>
        <taxon>Dikarya</taxon>
        <taxon>Basidiomycota</taxon>
        <taxon>Agaricomycotina</taxon>
        <taxon>Agaricomycetes</taxon>
        <taxon>Cantharellales</taxon>
        <taxon>Ceratobasidiaceae</taxon>
        <taxon>Rhizoctonia</taxon>
    </lineage>
</organism>
<proteinExistence type="predicted"/>
<feature type="transmembrane region" description="Helical" evidence="2">
    <location>
        <begin position="77"/>
        <end position="101"/>
    </location>
</feature>
<feature type="transmembrane region" description="Helical" evidence="2">
    <location>
        <begin position="172"/>
        <end position="197"/>
    </location>
</feature>
<feature type="transmembrane region" description="Helical" evidence="2">
    <location>
        <begin position="217"/>
        <end position="239"/>
    </location>
</feature>
<accession>A0A8H3BUT4</accession>
<protein>
    <recommendedName>
        <fullName evidence="5">Transmembrane protein</fullName>
    </recommendedName>
</protein>
<comment type="caution">
    <text evidence="3">The sequence shown here is derived from an EMBL/GenBank/DDBJ whole genome shotgun (WGS) entry which is preliminary data.</text>
</comment>
<name>A0A8H3BUT4_9AGAM</name>
<sequence length="755" mass="84305">MRFEHPRTGCGVPNMYGLPNPTETGRYPFATWNIQNYAYNKSASSISCLIFLSFPLLTPAQPVMAPSRRYLVTWQCWISLLRLLSALYLIGWLGWMLNGVLRDLQADSGSDLESSISSQRRWWVAQDILCSAGVVATLFEFAPIDDAWAAFWIIVFLNDLFILTIDIKRTSTYLGCITSQAVVNFVFSALLIGYLVLNMIAYKVYSVTVQKFVDITAVASVFLGGTCSLSLLAITLSPFFTLRSHVSMRQLRRTNTKDAFQGSVAPLAFCVLSFIGHQRDISIRNPVVFGTKKFLGRLLFRRVRPVETRVYALLRNVFALIAMVVLVFRMVSALQRAQNEISTRITSSTCDRRPIPDNHDINLVLERNSASFFNDSDPPNITVKISYRDPSDSRMCSILASKELEYDRALDTFVCPSAKQMSVNSDAFGPQDGGDAKQMSVISDTFGPQVGVPFFRLYLEVSRRHGTLDLQRDIPLIWLSNGLEQPGNLSSPHAHPVRAYMPAWMLRPGFHMDTEAKLITKRLIKSSILKDVVLNSKPTYTSVSLYPIAESGLLSYSNVSIATGEVRVTLRPGFMYFGARAVPENLDHPSTRIDACDYIDDYRSSTILDVIGSVGGLFTVLHGIHVLLFGRPLLWGLTGTKLITPFGIFGICSSRKFKGRLREQYYSSADTIDIVRFLRDFVIDFGPADFNPEDHPSQESTSSPSSIAKNEGLSDVDSARIPLMCIDTSSTLLRQREKDTDLDPNERDGCVDGIV</sequence>
<reference evidence="3" key="1">
    <citation type="submission" date="2021-01" db="EMBL/GenBank/DDBJ databases">
        <authorList>
            <person name="Kaushik A."/>
        </authorList>
    </citation>
    <scope>NUCLEOTIDE SEQUENCE</scope>
    <source>
        <strain evidence="3">AG3-1AP</strain>
    </source>
</reference>
<dbReference type="AlphaFoldDB" id="A0A8H3BUT4"/>
<feature type="transmembrane region" description="Helical" evidence="2">
    <location>
        <begin position="122"/>
        <end position="141"/>
    </location>
</feature>
<dbReference type="Proteomes" id="UP000663831">
    <property type="component" value="Unassembled WGS sequence"/>
</dbReference>
<evidence type="ECO:0008006" key="5">
    <source>
        <dbReference type="Google" id="ProtNLM"/>
    </source>
</evidence>
<keyword evidence="2" id="KW-1133">Transmembrane helix</keyword>
<keyword evidence="2" id="KW-0472">Membrane</keyword>
<evidence type="ECO:0000313" key="4">
    <source>
        <dbReference type="Proteomes" id="UP000663831"/>
    </source>
</evidence>
<feature type="transmembrane region" description="Helical" evidence="2">
    <location>
        <begin position="38"/>
        <end position="57"/>
    </location>
</feature>
<evidence type="ECO:0000256" key="1">
    <source>
        <dbReference type="SAM" id="MobiDB-lite"/>
    </source>
</evidence>
<gene>
    <name evidence="3" type="ORF">RDB_LOCUS82668</name>
</gene>
<dbReference type="EMBL" id="CAJMWV010002643">
    <property type="protein sequence ID" value="CAE6467479.1"/>
    <property type="molecule type" value="Genomic_DNA"/>
</dbReference>
<evidence type="ECO:0000256" key="2">
    <source>
        <dbReference type="SAM" id="Phobius"/>
    </source>
</evidence>
<feature type="region of interest" description="Disordered" evidence="1">
    <location>
        <begin position="736"/>
        <end position="755"/>
    </location>
</feature>
<feature type="transmembrane region" description="Helical" evidence="2">
    <location>
        <begin position="147"/>
        <end position="165"/>
    </location>
</feature>
<feature type="region of interest" description="Disordered" evidence="1">
    <location>
        <begin position="690"/>
        <end position="711"/>
    </location>
</feature>
<feature type="transmembrane region" description="Helical" evidence="2">
    <location>
        <begin position="310"/>
        <end position="328"/>
    </location>
</feature>
<evidence type="ECO:0000313" key="3">
    <source>
        <dbReference type="EMBL" id="CAE6467479.1"/>
    </source>
</evidence>